<dbReference type="PRINTS" id="PR00039">
    <property type="entry name" value="HTHLYSR"/>
</dbReference>
<dbReference type="PANTHER" id="PTHR30419">
    <property type="entry name" value="HTH-TYPE TRANSCRIPTIONAL REGULATOR YBHD"/>
    <property type="match status" value="1"/>
</dbReference>
<dbReference type="InterPro" id="IPR005119">
    <property type="entry name" value="LysR_subst-bd"/>
</dbReference>
<dbReference type="AlphaFoldDB" id="A0A239JTY1"/>
<keyword evidence="2" id="KW-0805">Transcription regulation</keyword>
<evidence type="ECO:0000259" key="6">
    <source>
        <dbReference type="PROSITE" id="PS50931"/>
    </source>
</evidence>
<reference evidence="7 8" key="1">
    <citation type="submission" date="2017-06" db="EMBL/GenBank/DDBJ databases">
        <authorList>
            <person name="Kim H.J."/>
            <person name="Triplett B.A."/>
        </authorList>
    </citation>
    <scope>NUCLEOTIDE SEQUENCE [LARGE SCALE GENOMIC DNA]</scope>
    <source>
        <strain evidence="7 8">U15</strain>
    </source>
</reference>
<protein>
    <submittedName>
        <fullName evidence="7">DNA-binding transcriptional regulator, LysR family</fullName>
    </submittedName>
</protein>
<evidence type="ECO:0000256" key="4">
    <source>
        <dbReference type="ARBA" id="ARBA00023163"/>
    </source>
</evidence>
<dbReference type="PANTHER" id="PTHR30419:SF8">
    <property type="entry name" value="NITROGEN ASSIMILATION TRANSCRIPTIONAL ACTIVATOR-RELATED"/>
    <property type="match status" value="1"/>
</dbReference>
<dbReference type="Pfam" id="PF03466">
    <property type="entry name" value="LysR_substrate"/>
    <property type="match status" value="1"/>
</dbReference>
<dbReference type="InterPro" id="IPR000847">
    <property type="entry name" value="LysR_HTH_N"/>
</dbReference>
<dbReference type="Pfam" id="PF00126">
    <property type="entry name" value="HTH_1"/>
    <property type="match status" value="1"/>
</dbReference>
<dbReference type="Proteomes" id="UP000198284">
    <property type="component" value="Unassembled WGS sequence"/>
</dbReference>
<evidence type="ECO:0000256" key="2">
    <source>
        <dbReference type="ARBA" id="ARBA00023015"/>
    </source>
</evidence>
<evidence type="ECO:0000313" key="8">
    <source>
        <dbReference type="Proteomes" id="UP000198284"/>
    </source>
</evidence>
<feature type="transmembrane region" description="Helical" evidence="5">
    <location>
        <begin position="226"/>
        <end position="247"/>
    </location>
</feature>
<keyword evidence="5" id="KW-0472">Membrane</keyword>
<organism evidence="7 8">
    <name type="scientific">Noviherbaspirillum humi</name>
    <dbReference type="NCBI Taxonomy" id="1688639"/>
    <lineage>
        <taxon>Bacteria</taxon>
        <taxon>Pseudomonadati</taxon>
        <taxon>Pseudomonadota</taxon>
        <taxon>Betaproteobacteria</taxon>
        <taxon>Burkholderiales</taxon>
        <taxon>Oxalobacteraceae</taxon>
        <taxon>Noviherbaspirillum</taxon>
    </lineage>
</organism>
<dbReference type="FunFam" id="1.10.10.10:FF:000001">
    <property type="entry name" value="LysR family transcriptional regulator"/>
    <property type="match status" value="1"/>
</dbReference>
<dbReference type="Gene3D" id="1.10.10.10">
    <property type="entry name" value="Winged helix-like DNA-binding domain superfamily/Winged helix DNA-binding domain"/>
    <property type="match status" value="1"/>
</dbReference>
<name>A0A239JTY1_9BURK</name>
<evidence type="ECO:0000256" key="3">
    <source>
        <dbReference type="ARBA" id="ARBA00023125"/>
    </source>
</evidence>
<gene>
    <name evidence="7" type="ORF">SAMN06265795_11390</name>
</gene>
<evidence type="ECO:0000256" key="5">
    <source>
        <dbReference type="SAM" id="Phobius"/>
    </source>
</evidence>
<dbReference type="SUPFAM" id="SSF46785">
    <property type="entry name" value="Winged helix' DNA-binding domain"/>
    <property type="match status" value="1"/>
</dbReference>
<keyword evidence="5" id="KW-1133">Transmembrane helix</keyword>
<proteinExistence type="inferred from homology"/>
<keyword evidence="8" id="KW-1185">Reference proteome</keyword>
<keyword evidence="3 7" id="KW-0238">DNA-binding</keyword>
<dbReference type="Gene3D" id="3.40.190.290">
    <property type="match status" value="1"/>
</dbReference>
<dbReference type="PROSITE" id="PS50931">
    <property type="entry name" value="HTH_LYSR"/>
    <property type="match status" value="1"/>
</dbReference>
<accession>A0A239JTY1</accession>
<dbReference type="SUPFAM" id="SSF53850">
    <property type="entry name" value="Periplasmic binding protein-like II"/>
    <property type="match status" value="1"/>
</dbReference>
<dbReference type="CDD" id="cd08440">
    <property type="entry name" value="PBP2_LTTR_like_4"/>
    <property type="match status" value="1"/>
</dbReference>
<keyword evidence="4" id="KW-0804">Transcription</keyword>
<feature type="domain" description="HTH lysR-type" evidence="6">
    <location>
        <begin position="1"/>
        <end position="60"/>
    </location>
</feature>
<dbReference type="GO" id="GO:0003677">
    <property type="term" value="F:DNA binding"/>
    <property type="evidence" value="ECO:0007669"/>
    <property type="project" value="UniProtKB-KW"/>
</dbReference>
<sequence length="295" mass="32401">MNISTRHLKAFLALAERKSFTRAADAVHLSQPAFSMLIQSLEESVGLRLFDRGPRHVELTAEGEAFAQAAERLLGDFEGLLAQMKDLVALQKGRVAVAALPSLSASLLPPVIARFRQRHPGVELALHDVTSDDCLDLVRRGRCDIALTAIAQSDELDIEPVLADSFYVVCPRRHPLAARKRIRRQDLLEYGFIQQDRASSVRQQIDAVMFPARLKTVMEVSNMNTAVGLVGAEVGIAIVPAVALFLFRQRHLARIPLADPAFTRSIALVRLKGRRDTTAVAAFVALLKEGLQQGS</sequence>
<dbReference type="InterPro" id="IPR036388">
    <property type="entry name" value="WH-like_DNA-bd_sf"/>
</dbReference>
<dbReference type="GO" id="GO:0005829">
    <property type="term" value="C:cytosol"/>
    <property type="evidence" value="ECO:0007669"/>
    <property type="project" value="TreeGrafter"/>
</dbReference>
<dbReference type="InterPro" id="IPR036390">
    <property type="entry name" value="WH_DNA-bd_sf"/>
</dbReference>
<evidence type="ECO:0000256" key="1">
    <source>
        <dbReference type="ARBA" id="ARBA00009437"/>
    </source>
</evidence>
<dbReference type="EMBL" id="FZOT01000013">
    <property type="protein sequence ID" value="SNT08853.1"/>
    <property type="molecule type" value="Genomic_DNA"/>
</dbReference>
<dbReference type="InterPro" id="IPR050950">
    <property type="entry name" value="HTH-type_LysR_regulators"/>
</dbReference>
<dbReference type="GO" id="GO:0003700">
    <property type="term" value="F:DNA-binding transcription factor activity"/>
    <property type="evidence" value="ECO:0007669"/>
    <property type="project" value="InterPro"/>
</dbReference>
<keyword evidence="5" id="KW-0812">Transmembrane</keyword>
<comment type="similarity">
    <text evidence="1">Belongs to the LysR transcriptional regulatory family.</text>
</comment>
<evidence type="ECO:0000313" key="7">
    <source>
        <dbReference type="EMBL" id="SNT08853.1"/>
    </source>
</evidence>